<accession>A0A382USM1</accession>
<evidence type="ECO:0000313" key="2">
    <source>
        <dbReference type="EMBL" id="SVD37246.1"/>
    </source>
</evidence>
<evidence type="ECO:0008006" key="3">
    <source>
        <dbReference type="Google" id="ProtNLM"/>
    </source>
</evidence>
<organism evidence="2">
    <name type="scientific">marine metagenome</name>
    <dbReference type="NCBI Taxonomy" id="408172"/>
    <lineage>
        <taxon>unclassified sequences</taxon>
        <taxon>metagenomes</taxon>
        <taxon>ecological metagenomes</taxon>
    </lineage>
</organism>
<reference evidence="2" key="1">
    <citation type="submission" date="2018-05" db="EMBL/GenBank/DDBJ databases">
        <authorList>
            <person name="Lanie J.A."/>
            <person name="Ng W.-L."/>
            <person name="Kazmierczak K.M."/>
            <person name="Andrzejewski T.M."/>
            <person name="Davidsen T.M."/>
            <person name="Wayne K.J."/>
            <person name="Tettelin H."/>
            <person name="Glass J.I."/>
            <person name="Rusch D."/>
            <person name="Podicherti R."/>
            <person name="Tsui H.-C.T."/>
            <person name="Winkler M.E."/>
        </authorList>
    </citation>
    <scope>NUCLEOTIDE SEQUENCE</scope>
</reference>
<gene>
    <name evidence="2" type="ORF">METZ01_LOCUS390100</name>
</gene>
<name>A0A382USM1_9ZZZZ</name>
<protein>
    <recommendedName>
        <fullName evidence="3">Helix-turn-helix domain-containing protein</fullName>
    </recommendedName>
</protein>
<sequence>MASLSEEAERLLKPAEVAERLDVSIHTLKAWRHRKPPFGPKYKRYPGERGEVRYLLSDVLGFMRTDLHENYAEELSRRPQDAPDSLATSEAQGQ</sequence>
<dbReference type="InterPro" id="IPR009061">
    <property type="entry name" value="DNA-bd_dom_put_sf"/>
</dbReference>
<proteinExistence type="predicted"/>
<dbReference type="SUPFAM" id="SSF46955">
    <property type="entry name" value="Putative DNA-binding domain"/>
    <property type="match status" value="1"/>
</dbReference>
<dbReference type="EMBL" id="UINC01146488">
    <property type="protein sequence ID" value="SVD37246.1"/>
    <property type="molecule type" value="Genomic_DNA"/>
</dbReference>
<feature type="region of interest" description="Disordered" evidence="1">
    <location>
        <begin position="74"/>
        <end position="94"/>
    </location>
</feature>
<evidence type="ECO:0000256" key="1">
    <source>
        <dbReference type="SAM" id="MobiDB-lite"/>
    </source>
</evidence>
<dbReference type="AlphaFoldDB" id="A0A382USM1"/>